<name>A0A4C1VG86_EUMVA</name>
<evidence type="ECO:0000313" key="1">
    <source>
        <dbReference type="EMBL" id="GBP38148.1"/>
    </source>
</evidence>
<protein>
    <submittedName>
        <fullName evidence="1">Uncharacterized protein</fullName>
    </submittedName>
</protein>
<reference evidence="1 2" key="1">
    <citation type="journal article" date="2019" name="Commun. Biol.">
        <title>The bagworm genome reveals a unique fibroin gene that provides high tensile strength.</title>
        <authorList>
            <person name="Kono N."/>
            <person name="Nakamura H."/>
            <person name="Ohtoshi R."/>
            <person name="Tomita M."/>
            <person name="Numata K."/>
            <person name="Arakawa K."/>
        </authorList>
    </citation>
    <scope>NUCLEOTIDE SEQUENCE [LARGE SCALE GENOMIC DNA]</scope>
</reference>
<gene>
    <name evidence="1" type="ORF">EVAR_80433_1</name>
</gene>
<dbReference type="AlphaFoldDB" id="A0A4C1VG86"/>
<evidence type="ECO:0000313" key="2">
    <source>
        <dbReference type="Proteomes" id="UP000299102"/>
    </source>
</evidence>
<keyword evidence="2" id="KW-1185">Reference proteome</keyword>
<proteinExistence type="predicted"/>
<dbReference type="Proteomes" id="UP000299102">
    <property type="component" value="Unassembled WGS sequence"/>
</dbReference>
<accession>A0A4C1VG86</accession>
<organism evidence="1 2">
    <name type="scientific">Eumeta variegata</name>
    <name type="common">Bagworm moth</name>
    <name type="synonym">Eumeta japonica</name>
    <dbReference type="NCBI Taxonomy" id="151549"/>
    <lineage>
        <taxon>Eukaryota</taxon>
        <taxon>Metazoa</taxon>
        <taxon>Ecdysozoa</taxon>
        <taxon>Arthropoda</taxon>
        <taxon>Hexapoda</taxon>
        <taxon>Insecta</taxon>
        <taxon>Pterygota</taxon>
        <taxon>Neoptera</taxon>
        <taxon>Endopterygota</taxon>
        <taxon>Lepidoptera</taxon>
        <taxon>Glossata</taxon>
        <taxon>Ditrysia</taxon>
        <taxon>Tineoidea</taxon>
        <taxon>Psychidae</taxon>
        <taxon>Oiketicinae</taxon>
        <taxon>Eumeta</taxon>
    </lineage>
</organism>
<dbReference type="EMBL" id="BGZK01000344">
    <property type="protein sequence ID" value="GBP38148.1"/>
    <property type="molecule type" value="Genomic_DNA"/>
</dbReference>
<sequence>MKIRVIFDSYVLLCTIDVKVIGRSIAGPLLTRAKSQLSLSKDRRTADGRTGRTKRRFVCRGVQTQINAILHDRTTRMDVWDSTTPVFPTAAVLVAPLGGRARVLARTRHFRRNKEGCKKRAACRSAAFLYDRVRGGVAAACGAARNENT</sequence>
<comment type="caution">
    <text evidence="1">The sequence shown here is derived from an EMBL/GenBank/DDBJ whole genome shotgun (WGS) entry which is preliminary data.</text>
</comment>